<dbReference type="InterPro" id="IPR002938">
    <property type="entry name" value="FAD-bd"/>
</dbReference>
<keyword evidence="4 7" id="KW-0560">Oxidoreductase</keyword>
<gene>
    <name evidence="7" type="primary">ZEP</name>
</gene>
<accession>B6DX91</accession>
<dbReference type="Gene3D" id="3.50.50.60">
    <property type="entry name" value="FAD/NAD(P)-binding domain"/>
    <property type="match status" value="1"/>
</dbReference>
<dbReference type="SUPFAM" id="SSF51905">
    <property type="entry name" value="FAD/NAD(P)-binding domain"/>
    <property type="match status" value="1"/>
</dbReference>
<dbReference type="Pfam" id="PF01494">
    <property type="entry name" value="FAD_binding_3"/>
    <property type="match status" value="1"/>
</dbReference>
<keyword evidence="2" id="KW-0285">Flavoprotein</keyword>
<protein>
    <submittedName>
        <fullName evidence="7">Putative plastid zeaxanthin epoxidase</fullName>
        <ecNumber evidence="7">1.14.13.90</ecNumber>
    </submittedName>
</protein>
<dbReference type="GO" id="GO:0016491">
    <property type="term" value="F:oxidoreductase activity"/>
    <property type="evidence" value="ECO:0007669"/>
    <property type="project" value="UniProtKB-KW"/>
</dbReference>
<feature type="domain" description="FAD-binding" evidence="6">
    <location>
        <begin position="82"/>
        <end position="435"/>
    </location>
</feature>
<dbReference type="PANTHER" id="PTHR46496">
    <property type="match status" value="1"/>
</dbReference>
<feature type="chain" id="PRO_5002842115" evidence="5">
    <location>
        <begin position="18"/>
        <end position="556"/>
    </location>
</feature>
<reference evidence="7" key="1">
    <citation type="journal article" date="2008" name="Mol. Biol. Evol.">
        <title>Ancient recruitment by chromists of green algal genes encoding enzymes for carotenoid biosynthesis.</title>
        <authorList>
            <person name="Frommolt R."/>
            <person name="Werner S."/>
            <person name="Paulsen H."/>
            <person name="Goss R."/>
            <person name="Wilhelm C."/>
            <person name="Zauner S."/>
            <person name="Maier U.G."/>
            <person name="Grossman A.R."/>
            <person name="Bhattacharya D."/>
            <person name="Lohr M."/>
        </authorList>
    </citation>
    <scope>NUCLEOTIDE SEQUENCE</scope>
</reference>
<comment type="cofactor">
    <cofactor evidence="1">
        <name>FAD</name>
        <dbReference type="ChEBI" id="CHEBI:57692"/>
    </cofactor>
</comment>
<evidence type="ECO:0000256" key="3">
    <source>
        <dbReference type="ARBA" id="ARBA00022827"/>
    </source>
</evidence>
<proteinExistence type="evidence at transcript level"/>
<dbReference type="AlphaFoldDB" id="B6DX91"/>
<dbReference type="GO" id="GO:0071949">
    <property type="term" value="F:FAD binding"/>
    <property type="evidence" value="ECO:0007669"/>
    <property type="project" value="InterPro"/>
</dbReference>
<name>B6DX91_GUITH</name>
<dbReference type="PANTHER" id="PTHR46496:SF1">
    <property type="entry name" value="ZEAXANTHIN EPOXIDASE, CHLOROPLASTIC"/>
    <property type="match status" value="1"/>
</dbReference>
<dbReference type="EC" id="1.14.13.90" evidence="7"/>
<keyword evidence="5" id="KW-0732">Signal</keyword>
<organism evidence="7">
    <name type="scientific">Guillardia theta</name>
    <name type="common">Cryptophyte</name>
    <name type="synonym">Cryptomonas phi</name>
    <dbReference type="NCBI Taxonomy" id="55529"/>
    <lineage>
        <taxon>Eukaryota</taxon>
        <taxon>Cryptophyceae</taxon>
        <taxon>Pyrenomonadales</taxon>
        <taxon>Geminigeraceae</taxon>
        <taxon>Guillardia</taxon>
    </lineage>
</organism>
<dbReference type="PRINTS" id="PR00420">
    <property type="entry name" value="RNGMNOXGNASE"/>
</dbReference>
<evidence type="ECO:0000313" key="7">
    <source>
        <dbReference type="EMBL" id="ACI45952.1"/>
    </source>
</evidence>
<keyword evidence="3" id="KW-0274">FAD</keyword>
<dbReference type="InterPro" id="IPR036188">
    <property type="entry name" value="FAD/NAD-bd_sf"/>
</dbReference>
<dbReference type="OMA" id="MTGWMGP"/>
<feature type="signal peptide" evidence="5">
    <location>
        <begin position="1"/>
        <end position="17"/>
    </location>
</feature>
<sequence>MPYTRWLLPLIVAGAGAFNLSPAPLGGVARKSPVSPASSFITPPPLAARSSRRAARMGQGRTGNDFLATTMSSAVTPENPLKVVIAGGGVGGLFLAKALQKKGCKVLILEKTGKFARFGGPIQLASNALATIKGIDETLFTEVMEKFTFTGTRTNGIKDGIRTQWYTKFDAITKMAEYFNLPYTGVVDRPDLQEILLKSVGEDETVRRSSPVSRFEQLGDGKGVKVYLEDGTCEEADVLVGADGIWSTIRAQLWNQDAKGPKSGTTYSGYTCFAGDTIQRPDYYFDVGYQVYIGPGKYFVTSDVGRGRTQWYAFLALPEGTKSRASNLEYLQELFSKGKEGRWSEEVFKVLDATPEENIEQRDLFDRPPSVTKSWSKGHVTMIGDAVHPMMPNLGQGGCQAIEDAYVLSEILGTVEKREDIPGALRSFYFKRLPRTSVIQGLSRIASDLIVSAFDTPFQPAWVDNRYGPLGGPLGINNIFTRIFQPFMGLIFYAQFGYVYTFHPKKCTDEEIKNLVDTVMARHKKEAEATWKRVGMMSQAEIDAMEGREGAGLGFR</sequence>
<evidence type="ECO:0000256" key="1">
    <source>
        <dbReference type="ARBA" id="ARBA00001974"/>
    </source>
</evidence>
<evidence type="ECO:0000256" key="2">
    <source>
        <dbReference type="ARBA" id="ARBA00022630"/>
    </source>
</evidence>
<evidence type="ECO:0000256" key="4">
    <source>
        <dbReference type="ARBA" id="ARBA00023002"/>
    </source>
</evidence>
<evidence type="ECO:0000259" key="6">
    <source>
        <dbReference type="Pfam" id="PF01494"/>
    </source>
</evidence>
<dbReference type="EMBL" id="FJ175673">
    <property type="protein sequence ID" value="ACI45952.1"/>
    <property type="molecule type" value="mRNA"/>
</dbReference>
<evidence type="ECO:0000256" key="5">
    <source>
        <dbReference type="SAM" id="SignalP"/>
    </source>
</evidence>